<dbReference type="PIRSF" id="PIRSF006470">
    <property type="entry name" value="DctB"/>
    <property type="match status" value="1"/>
</dbReference>
<dbReference type="GO" id="GO:0030288">
    <property type="term" value="C:outer membrane-bounded periplasmic space"/>
    <property type="evidence" value="ECO:0007669"/>
    <property type="project" value="InterPro"/>
</dbReference>
<dbReference type="GO" id="GO:0055085">
    <property type="term" value="P:transmembrane transport"/>
    <property type="evidence" value="ECO:0007669"/>
    <property type="project" value="InterPro"/>
</dbReference>
<organism evidence="4 5">
    <name type="scientific">Salirhabdus euzebyi</name>
    <dbReference type="NCBI Taxonomy" id="394506"/>
    <lineage>
        <taxon>Bacteria</taxon>
        <taxon>Bacillati</taxon>
        <taxon>Bacillota</taxon>
        <taxon>Bacilli</taxon>
        <taxon>Bacillales</taxon>
        <taxon>Bacillaceae</taxon>
        <taxon>Salirhabdus</taxon>
    </lineage>
</organism>
<dbReference type="PANTHER" id="PTHR33376:SF7">
    <property type="entry name" value="C4-DICARBOXYLATE-BINDING PROTEIN DCTB"/>
    <property type="match status" value="1"/>
</dbReference>
<comment type="similarity">
    <text evidence="1">Belongs to the bacterial solute-binding protein 7 family.</text>
</comment>
<protein>
    <submittedName>
        <fullName evidence="4">C4-dicarboxylate-binding protein DctP</fullName>
    </submittedName>
</protein>
<dbReference type="InterPro" id="IPR018389">
    <property type="entry name" value="DctP_fam"/>
</dbReference>
<evidence type="ECO:0000313" key="5">
    <source>
        <dbReference type="Proteomes" id="UP000581688"/>
    </source>
</evidence>
<evidence type="ECO:0000256" key="1">
    <source>
        <dbReference type="ARBA" id="ARBA00009023"/>
    </source>
</evidence>
<dbReference type="RefSeq" id="WP_246199981.1">
    <property type="nucleotide sequence ID" value="NZ_CADDWK010000006.1"/>
</dbReference>
<evidence type="ECO:0000313" key="4">
    <source>
        <dbReference type="EMBL" id="MBB6453526.1"/>
    </source>
</evidence>
<name>A0A841Q540_9BACI</name>
<dbReference type="NCBIfam" id="NF037995">
    <property type="entry name" value="TRAP_S1"/>
    <property type="match status" value="1"/>
</dbReference>
<comment type="caution">
    <text evidence="4">The sequence shown here is derived from an EMBL/GenBank/DDBJ whole genome shotgun (WGS) entry which is preliminary data.</text>
</comment>
<evidence type="ECO:0000256" key="2">
    <source>
        <dbReference type="ARBA" id="ARBA00022448"/>
    </source>
</evidence>
<dbReference type="EMBL" id="JACHGH010000005">
    <property type="protein sequence ID" value="MBB6453526.1"/>
    <property type="molecule type" value="Genomic_DNA"/>
</dbReference>
<gene>
    <name evidence="4" type="ORF">HNQ94_001975</name>
</gene>
<dbReference type="Gene3D" id="3.40.190.170">
    <property type="entry name" value="Bacterial extracellular solute-binding protein, family 7"/>
    <property type="match status" value="1"/>
</dbReference>
<keyword evidence="2" id="KW-0813">Transport</keyword>
<dbReference type="InterPro" id="IPR004682">
    <property type="entry name" value="TRAP_DctP"/>
</dbReference>
<dbReference type="Pfam" id="PF03480">
    <property type="entry name" value="DctP"/>
    <property type="match status" value="1"/>
</dbReference>
<sequence>MKTVTTITLFILTGIVTAIFFGFDISEMVRSYEYDDEQEGIKDEIVIKFSHVVAENTPKGMAAHRFARMVEERTDGKVKVEIHSNGVLYNDNDEWEAINKGNVQMIAPATSKLSAYYPKWQVLDLPFAFPSYQAVQDAYEGPIGHSLLKELKGSNVTGLAFWYNGYKQITNNAHPIKYPSDFSRLHFRIMPSPVIDAQFEAFEASTSTLPFNKTYKNLEVNFINGQENTLSNIYTKKFYQKQKYLTMSNHGYLGYVVLINTEFWEGLQPEIQEVIKKSLQETTEWVSRHSIEMNDQHSRNLKQLKSIEIHTLNQEQKRLWREAIKPVYEDAAPVVGYELMKELYKIQLKYGEPIMKGLSEKSS</sequence>
<proteinExistence type="inferred from homology"/>
<keyword evidence="5" id="KW-1185">Reference proteome</keyword>
<dbReference type="PANTHER" id="PTHR33376">
    <property type="match status" value="1"/>
</dbReference>
<reference evidence="4 5" key="1">
    <citation type="submission" date="2020-08" db="EMBL/GenBank/DDBJ databases">
        <title>Genomic Encyclopedia of Type Strains, Phase IV (KMG-IV): sequencing the most valuable type-strain genomes for metagenomic binning, comparative biology and taxonomic classification.</title>
        <authorList>
            <person name="Goeker M."/>
        </authorList>
    </citation>
    <scope>NUCLEOTIDE SEQUENCE [LARGE SCALE GENOMIC DNA]</scope>
    <source>
        <strain evidence="4 5">DSM 19612</strain>
    </source>
</reference>
<keyword evidence="3" id="KW-0732">Signal</keyword>
<dbReference type="AlphaFoldDB" id="A0A841Q540"/>
<evidence type="ECO:0000256" key="3">
    <source>
        <dbReference type="ARBA" id="ARBA00022729"/>
    </source>
</evidence>
<accession>A0A841Q540</accession>
<dbReference type="InterPro" id="IPR038404">
    <property type="entry name" value="TRAP_DctP_sf"/>
</dbReference>
<dbReference type="Proteomes" id="UP000581688">
    <property type="component" value="Unassembled WGS sequence"/>
</dbReference>
<dbReference type="NCBIfam" id="TIGR00787">
    <property type="entry name" value="dctP"/>
    <property type="match status" value="1"/>
</dbReference>